<evidence type="ECO:0000313" key="2">
    <source>
        <dbReference type="EMBL" id="RNB46454.1"/>
    </source>
</evidence>
<protein>
    <recommendedName>
        <fullName evidence="1">Sugar 3,4-ketoisomerase QdtA cupin domain-containing protein</fullName>
    </recommendedName>
</protein>
<proteinExistence type="predicted"/>
<organism evidence="2 3">
    <name type="scientific">Agromyces tardus</name>
    <dbReference type="NCBI Taxonomy" id="2583849"/>
    <lineage>
        <taxon>Bacteria</taxon>
        <taxon>Bacillati</taxon>
        <taxon>Actinomycetota</taxon>
        <taxon>Actinomycetes</taxon>
        <taxon>Micrococcales</taxon>
        <taxon>Microbacteriaceae</taxon>
        <taxon>Agromyces</taxon>
    </lineage>
</organism>
<gene>
    <name evidence="2" type="ORF">EDM22_13920</name>
</gene>
<dbReference type="Proteomes" id="UP000275048">
    <property type="component" value="Unassembled WGS sequence"/>
</dbReference>
<dbReference type="InterPro" id="IPR008894">
    <property type="entry name" value="QdtA_cupin_dom"/>
</dbReference>
<feature type="domain" description="Sugar 3,4-ketoisomerase QdtA cupin" evidence="1">
    <location>
        <begin position="13"/>
        <end position="127"/>
    </location>
</feature>
<keyword evidence="3" id="KW-1185">Reference proteome</keyword>
<comment type="caution">
    <text evidence="2">The sequence shown here is derived from an EMBL/GenBank/DDBJ whole genome shotgun (WGS) entry which is preliminary data.</text>
</comment>
<dbReference type="RefSeq" id="WP_122937688.1">
    <property type="nucleotide sequence ID" value="NZ_JBHSNT010000059.1"/>
</dbReference>
<dbReference type="Pfam" id="PF05523">
    <property type="entry name" value="FdtA"/>
    <property type="match status" value="1"/>
</dbReference>
<dbReference type="SUPFAM" id="SSF51182">
    <property type="entry name" value="RmlC-like cupins"/>
    <property type="match status" value="1"/>
</dbReference>
<sequence>MPADQTSLLAGQVRVLDLERFRDHRGSLTPLTLDDLGFRVARTFVVSASRGAVRGGHAHRRVRQVLFRAAGRIDVAVRHEGGHARITLDEDRPALLIEAGVWAEQTYLDDGATLIVFADGPYDATEYEHATTPAEDPS</sequence>
<reference evidence="2 3" key="1">
    <citation type="submission" date="2018-10" db="EMBL/GenBank/DDBJ databases">
        <title>Isolation, diversity and antibacterial activity of antinobacteria from the wheat rhizosphere soil.</title>
        <authorList>
            <person name="Sun T."/>
        </authorList>
    </citation>
    <scope>NUCLEOTIDE SEQUENCE [LARGE SCALE GENOMIC DNA]</scope>
    <source>
        <strain evidence="2 3">SJ-23</strain>
    </source>
</reference>
<dbReference type="OrthoDB" id="2643438at2"/>
<dbReference type="InterPro" id="IPR011051">
    <property type="entry name" value="RmlC_Cupin_sf"/>
</dbReference>
<name>A0A3M8A5J1_9MICO</name>
<evidence type="ECO:0000313" key="3">
    <source>
        <dbReference type="Proteomes" id="UP000275048"/>
    </source>
</evidence>
<dbReference type="CDD" id="cd20292">
    <property type="entry name" value="cupin_QdtA-like"/>
    <property type="match status" value="1"/>
</dbReference>
<dbReference type="InterPro" id="IPR014710">
    <property type="entry name" value="RmlC-like_jellyroll"/>
</dbReference>
<accession>A0A3M8A5J1</accession>
<dbReference type="Gene3D" id="2.60.120.10">
    <property type="entry name" value="Jelly Rolls"/>
    <property type="match status" value="1"/>
</dbReference>
<evidence type="ECO:0000259" key="1">
    <source>
        <dbReference type="Pfam" id="PF05523"/>
    </source>
</evidence>
<dbReference type="EMBL" id="RHHB01000033">
    <property type="protein sequence ID" value="RNB46454.1"/>
    <property type="molecule type" value="Genomic_DNA"/>
</dbReference>
<dbReference type="AlphaFoldDB" id="A0A3M8A5J1"/>